<keyword evidence="2 5" id="KW-0812">Transmembrane</keyword>
<evidence type="ECO:0000256" key="3">
    <source>
        <dbReference type="ARBA" id="ARBA00022989"/>
    </source>
</evidence>
<organism evidence="6 7">
    <name type="scientific">Emticicia agri</name>
    <dbReference type="NCBI Taxonomy" id="2492393"/>
    <lineage>
        <taxon>Bacteria</taxon>
        <taxon>Pseudomonadati</taxon>
        <taxon>Bacteroidota</taxon>
        <taxon>Cytophagia</taxon>
        <taxon>Cytophagales</taxon>
        <taxon>Leadbetterellaceae</taxon>
        <taxon>Emticicia</taxon>
    </lineage>
</organism>
<protein>
    <submittedName>
        <fullName evidence="6">DoxX family protein</fullName>
    </submittedName>
</protein>
<reference evidence="6 7" key="1">
    <citation type="submission" date="2019-02" db="EMBL/GenBank/DDBJ databases">
        <title>Bacterial novel species Emticicia sp. 17J42-9 isolated from soil.</title>
        <authorList>
            <person name="Jung H.-Y."/>
        </authorList>
    </citation>
    <scope>NUCLEOTIDE SEQUENCE [LARGE SCALE GENOMIC DNA]</scope>
    <source>
        <strain evidence="6 7">17J42-9</strain>
    </source>
</reference>
<evidence type="ECO:0000256" key="2">
    <source>
        <dbReference type="ARBA" id="ARBA00022692"/>
    </source>
</evidence>
<keyword evidence="3 5" id="KW-1133">Transmembrane helix</keyword>
<dbReference type="AlphaFoldDB" id="A0A4Q5LZT9"/>
<gene>
    <name evidence="6" type="ORF">EWM59_11515</name>
</gene>
<comment type="caution">
    <text evidence="6">The sequence shown here is derived from an EMBL/GenBank/DDBJ whole genome shotgun (WGS) entry which is preliminary data.</text>
</comment>
<evidence type="ECO:0000256" key="5">
    <source>
        <dbReference type="SAM" id="Phobius"/>
    </source>
</evidence>
<dbReference type="GO" id="GO:0016020">
    <property type="term" value="C:membrane"/>
    <property type="evidence" value="ECO:0007669"/>
    <property type="project" value="UniProtKB-SubCell"/>
</dbReference>
<evidence type="ECO:0000256" key="1">
    <source>
        <dbReference type="ARBA" id="ARBA00004141"/>
    </source>
</evidence>
<keyword evidence="7" id="KW-1185">Reference proteome</keyword>
<proteinExistence type="predicted"/>
<feature type="transmembrane region" description="Helical" evidence="5">
    <location>
        <begin position="6"/>
        <end position="28"/>
    </location>
</feature>
<dbReference type="Pfam" id="PF07681">
    <property type="entry name" value="DoxX"/>
    <property type="match status" value="1"/>
</dbReference>
<dbReference type="Proteomes" id="UP000293162">
    <property type="component" value="Unassembled WGS sequence"/>
</dbReference>
<dbReference type="EMBL" id="SEWF01000014">
    <property type="protein sequence ID" value="RYU95516.1"/>
    <property type="molecule type" value="Genomic_DNA"/>
</dbReference>
<comment type="subcellular location">
    <subcellularLocation>
        <location evidence="1">Membrane</location>
        <topology evidence="1">Multi-pass membrane protein</topology>
    </subcellularLocation>
</comment>
<evidence type="ECO:0000256" key="4">
    <source>
        <dbReference type="ARBA" id="ARBA00023136"/>
    </source>
</evidence>
<dbReference type="RefSeq" id="WP_130021122.1">
    <property type="nucleotide sequence ID" value="NZ_SEWF01000014.1"/>
</dbReference>
<feature type="transmembrane region" description="Helical" evidence="5">
    <location>
        <begin position="106"/>
        <end position="124"/>
    </location>
</feature>
<keyword evidence="4 5" id="KW-0472">Membrane</keyword>
<dbReference type="InterPro" id="IPR032808">
    <property type="entry name" value="DoxX"/>
</dbReference>
<feature type="transmembrane region" description="Helical" evidence="5">
    <location>
        <begin position="77"/>
        <end position="94"/>
    </location>
</feature>
<sequence length="132" mass="14666">MINNSITFVILRLAIGTSMFCHGIVRVVKLPKFSAWMVEKFVNSMLPKALVTPFSYALPIIELVIGVLLLIGLFTRVALIVGGFTMVALIFGSGMIEDWGALPSQMIHTFFFAVLLSYLNYNSYSVDNALKR</sequence>
<accession>A0A4Q5LZT9</accession>
<name>A0A4Q5LZT9_9BACT</name>
<evidence type="ECO:0000313" key="7">
    <source>
        <dbReference type="Proteomes" id="UP000293162"/>
    </source>
</evidence>
<dbReference type="OrthoDB" id="4732370at2"/>
<feature type="transmembrane region" description="Helical" evidence="5">
    <location>
        <begin position="49"/>
        <end position="71"/>
    </location>
</feature>
<evidence type="ECO:0000313" key="6">
    <source>
        <dbReference type="EMBL" id="RYU95516.1"/>
    </source>
</evidence>